<dbReference type="RefSeq" id="WP_125408568.1">
    <property type="nucleotide sequence ID" value="NZ_JBEHHI010000001.1"/>
</dbReference>
<gene>
    <name evidence="2" type="ORF">Ga0609869_001578</name>
</gene>
<feature type="transmembrane region" description="Helical" evidence="1">
    <location>
        <begin position="68"/>
        <end position="88"/>
    </location>
</feature>
<dbReference type="PIRSF" id="PIRSF033239">
    <property type="entry name" value="ExoD"/>
    <property type="match status" value="1"/>
</dbReference>
<dbReference type="Pfam" id="PF06055">
    <property type="entry name" value="ExoD"/>
    <property type="match status" value="1"/>
</dbReference>
<feature type="transmembrane region" description="Helical" evidence="1">
    <location>
        <begin position="131"/>
        <end position="153"/>
    </location>
</feature>
<proteinExistence type="predicted"/>
<reference evidence="2 3" key="1">
    <citation type="submission" date="2024-06" db="EMBL/GenBank/DDBJ databases">
        <title>Genome of Rhodovulum iodosum, a marine photoferrotroph.</title>
        <authorList>
            <person name="Bianchini G."/>
            <person name="Nikeleit V."/>
            <person name="Kappler A."/>
            <person name="Bryce C."/>
            <person name="Sanchez-Baracaldo P."/>
        </authorList>
    </citation>
    <scope>NUCLEOTIDE SEQUENCE [LARGE SCALE GENOMIC DNA]</scope>
    <source>
        <strain evidence="2 3">UT/N1</strain>
    </source>
</reference>
<protein>
    <recommendedName>
        <fullName evidence="4">Exopolysaccharide biosynthesis protein</fullName>
    </recommendedName>
</protein>
<organism evidence="2 3">
    <name type="scientific">Rhodovulum iodosum</name>
    <dbReference type="NCBI Taxonomy" id="68291"/>
    <lineage>
        <taxon>Bacteria</taxon>
        <taxon>Pseudomonadati</taxon>
        <taxon>Pseudomonadota</taxon>
        <taxon>Alphaproteobacteria</taxon>
        <taxon>Rhodobacterales</taxon>
        <taxon>Paracoccaceae</taxon>
        <taxon>Rhodovulum</taxon>
    </lineage>
</organism>
<dbReference type="EMBL" id="JBEHHI010000001">
    <property type="protein sequence ID" value="MEX5728225.1"/>
    <property type="molecule type" value="Genomic_DNA"/>
</dbReference>
<feature type="transmembrane region" description="Helical" evidence="1">
    <location>
        <begin position="184"/>
        <end position="204"/>
    </location>
</feature>
<keyword evidence="1" id="KW-1133">Transmembrane helix</keyword>
<accession>A0ABV3XSB6</accession>
<dbReference type="InterPro" id="IPR010331">
    <property type="entry name" value="ExoD"/>
</dbReference>
<sequence>MTLDDSIAEQTAARLVEAPVTTVLEEVAAVARDDVVSIRALFEALGTASYAPLMMAPALAVVSPLSGIPGFSSLCGITISIFAAQMAVRRRHVWAPRWLMQRRIRARQVRHAVDWLRRPAAWLERIARPRLAALVTPPLLRLLQVLCLVAGLAMPFLELVPFSSSLLGASVVMLSVAMLTKDGLLALAGMAPFLGAAAIVAALLI</sequence>
<name>A0ABV3XSB6_9RHOB</name>
<evidence type="ECO:0000313" key="2">
    <source>
        <dbReference type="EMBL" id="MEX5728225.1"/>
    </source>
</evidence>
<dbReference type="PANTHER" id="PTHR41795">
    <property type="entry name" value="EXOPOLYSACCHARIDE SYNTHESIS PROTEIN"/>
    <property type="match status" value="1"/>
</dbReference>
<evidence type="ECO:0008006" key="4">
    <source>
        <dbReference type="Google" id="ProtNLM"/>
    </source>
</evidence>
<keyword evidence="3" id="KW-1185">Reference proteome</keyword>
<evidence type="ECO:0000256" key="1">
    <source>
        <dbReference type="SAM" id="Phobius"/>
    </source>
</evidence>
<keyword evidence="1" id="KW-0812">Transmembrane</keyword>
<comment type="caution">
    <text evidence="2">The sequence shown here is derived from an EMBL/GenBank/DDBJ whole genome shotgun (WGS) entry which is preliminary data.</text>
</comment>
<dbReference type="PANTHER" id="PTHR41795:SF1">
    <property type="entry name" value="EXOPOLYSACCHARIDE SYNTHESIS PROTEIN"/>
    <property type="match status" value="1"/>
</dbReference>
<keyword evidence="1" id="KW-0472">Membrane</keyword>
<dbReference type="Proteomes" id="UP001560019">
    <property type="component" value="Unassembled WGS sequence"/>
</dbReference>
<evidence type="ECO:0000313" key="3">
    <source>
        <dbReference type="Proteomes" id="UP001560019"/>
    </source>
</evidence>